<evidence type="ECO:0000313" key="2">
    <source>
        <dbReference type="EMBL" id="KAG9265390.1"/>
    </source>
</evidence>
<gene>
    <name evidence="2" type="primary">USP37</name>
    <name evidence="2" type="ORF">AMEX_G21780</name>
</gene>
<dbReference type="Pfam" id="PF00443">
    <property type="entry name" value="UCH"/>
    <property type="match status" value="1"/>
</dbReference>
<organism evidence="2 3">
    <name type="scientific">Astyanax mexicanus</name>
    <name type="common">Blind cave fish</name>
    <name type="synonym">Astyanax fasciatus mexicanus</name>
    <dbReference type="NCBI Taxonomy" id="7994"/>
    <lineage>
        <taxon>Eukaryota</taxon>
        <taxon>Metazoa</taxon>
        <taxon>Chordata</taxon>
        <taxon>Craniata</taxon>
        <taxon>Vertebrata</taxon>
        <taxon>Euteleostomi</taxon>
        <taxon>Actinopterygii</taxon>
        <taxon>Neopterygii</taxon>
        <taxon>Teleostei</taxon>
        <taxon>Ostariophysi</taxon>
        <taxon>Characiformes</taxon>
        <taxon>Characoidei</taxon>
        <taxon>Acestrorhamphidae</taxon>
        <taxon>Acestrorhamphinae</taxon>
        <taxon>Astyanax</taxon>
    </lineage>
</organism>
<accession>A0A8T2L100</accession>
<evidence type="ECO:0000259" key="1">
    <source>
        <dbReference type="PROSITE" id="PS50235"/>
    </source>
</evidence>
<dbReference type="GO" id="GO:0016579">
    <property type="term" value="P:protein deubiquitination"/>
    <property type="evidence" value="ECO:0007669"/>
    <property type="project" value="InterPro"/>
</dbReference>
<sequence length="172" mass="19686">MNRGCGTRVIRKLYKLIYVTTFGLWKNCICNYVCVNVCRLMNFGNSCYMNSSLQCLFNAESFCSQLVSQIGDLIYHPAAELLGCFISLYRMRESEDSEWKAFLLMQLMEAAAKTNPDFNMFTQNDAHEFLFHILNQMEQTGERLGSIGGVAYNCPIRANFRFQLKSIITCTG</sequence>
<dbReference type="GO" id="GO:0004843">
    <property type="term" value="F:cysteine-type deubiquitinase activity"/>
    <property type="evidence" value="ECO:0007669"/>
    <property type="project" value="InterPro"/>
</dbReference>
<dbReference type="SUPFAM" id="SSF54001">
    <property type="entry name" value="Cysteine proteinases"/>
    <property type="match status" value="1"/>
</dbReference>
<dbReference type="InterPro" id="IPR028889">
    <property type="entry name" value="USP"/>
</dbReference>
<reference evidence="2 3" key="1">
    <citation type="submission" date="2021-07" db="EMBL/GenBank/DDBJ databases">
        <authorList>
            <person name="Imarazene B."/>
            <person name="Zahm M."/>
            <person name="Klopp C."/>
            <person name="Cabau C."/>
            <person name="Beille S."/>
            <person name="Jouanno E."/>
            <person name="Castinel A."/>
            <person name="Lluch J."/>
            <person name="Gil L."/>
            <person name="Kuchtly C."/>
            <person name="Lopez Roques C."/>
            <person name="Donnadieu C."/>
            <person name="Parrinello H."/>
            <person name="Journot L."/>
            <person name="Du K."/>
            <person name="Schartl M."/>
            <person name="Retaux S."/>
            <person name="Guiguen Y."/>
        </authorList>
    </citation>
    <scope>NUCLEOTIDE SEQUENCE [LARGE SCALE GENOMIC DNA]</scope>
    <source>
        <strain evidence="2">Pach_M1</strain>
        <tissue evidence="2">Testis</tissue>
    </source>
</reference>
<dbReference type="InterPro" id="IPR050164">
    <property type="entry name" value="Peptidase_C19"/>
</dbReference>
<evidence type="ECO:0000313" key="3">
    <source>
        <dbReference type="Proteomes" id="UP000752171"/>
    </source>
</evidence>
<dbReference type="InterPro" id="IPR001394">
    <property type="entry name" value="Peptidase_C19_UCH"/>
</dbReference>
<name>A0A8T2L100_ASTMX</name>
<dbReference type="PROSITE" id="PS50235">
    <property type="entry name" value="USP_3"/>
    <property type="match status" value="1"/>
</dbReference>
<dbReference type="InterPro" id="IPR038765">
    <property type="entry name" value="Papain-like_cys_pep_sf"/>
</dbReference>
<dbReference type="EMBL" id="JAICCE010000018">
    <property type="protein sequence ID" value="KAG9265390.1"/>
    <property type="molecule type" value="Genomic_DNA"/>
</dbReference>
<protein>
    <submittedName>
        <fullName evidence="2">Ubiquitin carboxyl-terminal hydrolase 37-like isoform X1</fullName>
    </submittedName>
</protein>
<dbReference type="OrthoDB" id="289038at2759"/>
<dbReference type="PANTHER" id="PTHR24006:SF915">
    <property type="entry name" value="UBIQUITIN CARBOXYL-TERMINAL HYDROLASE-RELATED"/>
    <property type="match status" value="1"/>
</dbReference>
<dbReference type="Gene3D" id="3.90.70.10">
    <property type="entry name" value="Cysteine proteinases"/>
    <property type="match status" value="1"/>
</dbReference>
<keyword evidence="2" id="KW-0378">Hydrolase</keyword>
<dbReference type="AlphaFoldDB" id="A0A8T2L100"/>
<proteinExistence type="predicted"/>
<dbReference type="PANTHER" id="PTHR24006">
    <property type="entry name" value="UBIQUITIN CARBOXYL-TERMINAL HYDROLASE"/>
    <property type="match status" value="1"/>
</dbReference>
<dbReference type="Proteomes" id="UP000752171">
    <property type="component" value="Unassembled WGS sequence"/>
</dbReference>
<feature type="domain" description="USP" evidence="1">
    <location>
        <begin position="38"/>
        <end position="172"/>
    </location>
</feature>
<dbReference type="GO" id="GO:0005829">
    <property type="term" value="C:cytosol"/>
    <property type="evidence" value="ECO:0007669"/>
    <property type="project" value="TreeGrafter"/>
</dbReference>
<dbReference type="GO" id="GO:0005634">
    <property type="term" value="C:nucleus"/>
    <property type="evidence" value="ECO:0007669"/>
    <property type="project" value="TreeGrafter"/>
</dbReference>
<comment type="caution">
    <text evidence="2">The sequence shown here is derived from an EMBL/GenBank/DDBJ whole genome shotgun (WGS) entry which is preliminary data.</text>
</comment>
<dbReference type="GO" id="GO:0000082">
    <property type="term" value="P:G1/S transition of mitotic cell cycle"/>
    <property type="evidence" value="ECO:0007669"/>
    <property type="project" value="TreeGrafter"/>
</dbReference>